<dbReference type="RefSeq" id="WP_168021928.1">
    <property type="nucleotide sequence ID" value="NZ_JAATEP010000099.1"/>
</dbReference>
<dbReference type="SUPFAM" id="SSF53850">
    <property type="entry name" value="Periplasmic binding protein-like II"/>
    <property type="match status" value="1"/>
</dbReference>
<dbReference type="InterPro" id="IPR001638">
    <property type="entry name" value="Solute-binding_3/MltF_N"/>
</dbReference>
<evidence type="ECO:0000256" key="1">
    <source>
        <dbReference type="ARBA" id="ARBA00004418"/>
    </source>
</evidence>
<feature type="transmembrane region" description="Helical" evidence="4">
    <location>
        <begin position="35"/>
        <end position="58"/>
    </location>
</feature>
<dbReference type="EMBL" id="JAATEP010000099">
    <property type="protein sequence ID" value="NJP98619.1"/>
    <property type="molecule type" value="Genomic_DNA"/>
</dbReference>
<keyword evidence="4" id="KW-1133">Transmembrane helix</keyword>
<evidence type="ECO:0000256" key="2">
    <source>
        <dbReference type="ARBA" id="ARBA00010742"/>
    </source>
</evidence>
<keyword evidence="7" id="KW-1185">Reference proteome</keyword>
<evidence type="ECO:0000259" key="5">
    <source>
        <dbReference type="SMART" id="SM00062"/>
    </source>
</evidence>
<comment type="subcellular location">
    <subcellularLocation>
        <location evidence="1">Periplasm</location>
    </subcellularLocation>
</comment>
<keyword evidence="4" id="KW-0472">Membrane</keyword>
<organism evidence="6 7">
    <name type="scientific">Nonomuraea composti</name>
    <dbReference type="NCBI Taxonomy" id="2720023"/>
    <lineage>
        <taxon>Bacteria</taxon>
        <taxon>Bacillati</taxon>
        <taxon>Actinomycetota</taxon>
        <taxon>Actinomycetes</taxon>
        <taxon>Streptosporangiales</taxon>
        <taxon>Streptosporangiaceae</taxon>
        <taxon>Nonomuraea</taxon>
    </lineage>
</organism>
<evidence type="ECO:0000256" key="4">
    <source>
        <dbReference type="SAM" id="Phobius"/>
    </source>
</evidence>
<proteinExistence type="inferred from homology"/>
<gene>
    <name evidence="6" type="ORF">HCN51_55945</name>
</gene>
<reference evidence="6 7" key="1">
    <citation type="submission" date="2020-03" db="EMBL/GenBank/DDBJ databases">
        <title>WGS of actinomycetes isolated from Thailand.</title>
        <authorList>
            <person name="Thawai C."/>
        </authorList>
    </citation>
    <scope>NUCLEOTIDE SEQUENCE [LARGE SCALE GENOMIC DNA]</scope>
    <source>
        <strain evidence="6 7">FMUSA5-5</strain>
    </source>
</reference>
<protein>
    <submittedName>
        <fullName evidence="6">ABC transporter substrate-binding protein</fullName>
    </submittedName>
</protein>
<keyword evidence="4" id="KW-0812">Transmembrane</keyword>
<dbReference type="Pfam" id="PF09084">
    <property type="entry name" value="NMT1"/>
    <property type="match status" value="1"/>
</dbReference>
<dbReference type="Proteomes" id="UP000696294">
    <property type="component" value="Unassembled WGS sequence"/>
</dbReference>
<dbReference type="PANTHER" id="PTHR30024:SF47">
    <property type="entry name" value="TAURINE-BINDING PERIPLASMIC PROTEIN"/>
    <property type="match status" value="1"/>
</dbReference>
<comment type="similarity">
    <text evidence="2">Belongs to the bacterial solute-binding protein SsuA/TauA family.</text>
</comment>
<dbReference type="PANTHER" id="PTHR30024">
    <property type="entry name" value="ALIPHATIC SULFONATES-BINDING PROTEIN-RELATED"/>
    <property type="match status" value="1"/>
</dbReference>
<name>A0ABX1BLJ2_9ACTN</name>
<keyword evidence="3" id="KW-0732">Signal</keyword>
<feature type="domain" description="Solute-binding protein family 3/N-terminal" evidence="5">
    <location>
        <begin position="76"/>
        <end position="302"/>
    </location>
</feature>
<evidence type="ECO:0000256" key="3">
    <source>
        <dbReference type="ARBA" id="ARBA00022729"/>
    </source>
</evidence>
<comment type="caution">
    <text evidence="6">The sequence shown here is derived from an EMBL/GenBank/DDBJ whole genome shotgun (WGS) entry which is preliminary data.</text>
</comment>
<accession>A0ABX1BLJ2</accession>
<sequence length="364" mass="39471">MTWLGDQLSRIADDMPERDLATKALEVHQRRRRNVVALAAATVVVVTLLAATVGLRALPGQPRAAARPDAPPELTTVRVGVMPTVESAPVYVALANDYFKEEGLTVEPTVITGPAVGPVLLERGSLDLAQTDYLTVMAMNAARERVKVVASMYRAAPGSFAIVVDAKSKIRTAEDLKGKKVAVPNLMVLQSLMLEAVLKQAGLERKDVRRIEITYPMMLDALKSGRVDAAILAEPFVTLARESRRTRVLEDPATRQLAGLYTAGVAASDEWIGANPRTLAAFQRALANAQRLIASDPQQVRDAVSRYARPSDMRITEATAAKLSLGSYPARLDHAELRRIADLGFAYGWFERPVDLGKVIVKGG</sequence>
<evidence type="ECO:0000313" key="6">
    <source>
        <dbReference type="EMBL" id="NJP98619.1"/>
    </source>
</evidence>
<dbReference type="SMART" id="SM00062">
    <property type="entry name" value="PBPb"/>
    <property type="match status" value="1"/>
</dbReference>
<dbReference type="InterPro" id="IPR015168">
    <property type="entry name" value="SsuA/THI5"/>
</dbReference>
<dbReference type="Gene3D" id="3.40.190.10">
    <property type="entry name" value="Periplasmic binding protein-like II"/>
    <property type="match status" value="2"/>
</dbReference>
<evidence type="ECO:0000313" key="7">
    <source>
        <dbReference type="Proteomes" id="UP000696294"/>
    </source>
</evidence>